<keyword evidence="3" id="KW-1185">Reference proteome</keyword>
<name>A0A9E7HKX7_9LILI</name>
<dbReference type="EMBL" id="CP097510">
    <property type="protein sequence ID" value="URE36464.1"/>
    <property type="molecule type" value="Genomic_DNA"/>
</dbReference>
<feature type="compositionally biased region" description="Basic and acidic residues" evidence="1">
    <location>
        <begin position="38"/>
        <end position="54"/>
    </location>
</feature>
<protein>
    <submittedName>
        <fullName evidence="2">Uncharacterized protein</fullName>
    </submittedName>
</protein>
<accession>A0A9E7HKX7</accession>
<feature type="region of interest" description="Disordered" evidence="1">
    <location>
        <begin position="1"/>
        <end position="71"/>
    </location>
</feature>
<gene>
    <name evidence="2" type="ORF">MUK42_32574</name>
</gene>
<organism evidence="2 3">
    <name type="scientific">Musa troglodytarum</name>
    <name type="common">fe'i banana</name>
    <dbReference type="NCBI Taxonomy" id="320322"/>
    <lineage>
        <taxon>Eukaryota</taxon>
        <taxon>Viridiplantae</taxon>
        <taxon>Streptophyta</taxon>
        <taxon>Embryophyta</taxon>
        <taxon>Tracheophyta</taxon>
        <taxon>Spermatophyta</taxon>
        <taxon>Magnoliopsida</taxon>
        <taxon>Liliopsida</taxon>
        <taxon>Zingiberales</taxon>
        <taxon>Musaceae</taxon>
        <taxon>Musa</taxon>
    </lineage>
</organism>
<feature type="compositionally biased region" description="Basic and acidic residues" evidence="1">
    <location>
        <begin position="7"/>
        <end position="24"/>
    </location>
</feature>
<dbReference type="AlphaFoldDB" id="A0A9E7HKX7"/>
<dbReference type="Proteomes" id="UP001055439">
    <property type="component" value="Chromosome 8"/>
</dbReference>
<proteinExistence type="predicted"/>
<evidence type="ECO:0000256" key="1">
    <source>
        <dbReference type="SAM" id="MobiDB-lite"/>
    </source>
</evidence>
<evidence type="ECO:0000313" key="2">
    <source>
        <dbReference type="EMBL" id="URE36464.1"/>
    </source>
</evidence>
<evidence type="ECO:0000313" key="3">
    <source>
        <dbReference type="Proteomes" id="UP001055439"/>
    </source>
</evidence>
<sequence>MNGETAGKPKDTGETKKAQEKLKVEEEENKEKGRKYNKLKEKKDKGREHGKGSDGRLAVLYRKRGASEAIT</sequence>
<reference evidence="2" key="1">
    <citation type="submission" date="2022-05" db="EMBL/GenBank/DDBJ databases">
        <title>The Musa troglodytarum L. genome provides insights into the mechanism of non-climacteric behaviour and enrichment of carotenoids.</title>
        <authorList>
            <person name="Wang J."/>
        </authorList>
    </citation>
    <scope>NUCLEOTIDE SEQUENCE</scope>
    <source>
        <tissue evidence="2">Leaf</tissue>
    </source>
</reference>